<name>A0A6G0Z3Y1_APHCR</name>
<sequence>MNRTEPDQCQTCGKTSTVEHLICHCRKFADIRTKLNIEDNLEHALSPQPINIQKIFNYLKLTKLYQLI</sequence>
<dbReference type="EMBL" id="VUJU01001455">
    <property type="protein sequence ID" value="KAF0765210.1"/>
    <property type="molecule type" value="Genomic_DNA"/>
</dbReference>
<organism evidence="1 2">
    <name type="scientific">Aphis craccivora</name>
    <name type="common">Cowpea aphid</name>
    <dbReference type="NCBI Taxonomy" id="307492"/>
    <lineage>
        <taxon>Eukaryota</taxon>
        <taxon>Metazoa</taxon>
        <taxon>Ecdysozoa</taxon>
        <taxon>Arthropoda</taxon>
        <taxon>Hexapoda</taxon>
        <taxon>Insecta</taxon>
        <taxon>Pterygota</taxon>
        <taxon>Neoptera</taxon>
        <taxon>Paraneoptera</taxon>
        <taxon>Hemiptera</taxon>
        <taxon>Sternorrhyncha</taxon>
        <taxon>Aphidomorpha</taxon>
        <taxon>Aphidoidea</taxon>
        <taxon>Aphididae</taxon>
        <taxon>Aphidini</taxon>
        <taxon>Aphis</taxon>
        <taxon>Aphis</taxon>
    </lineage>
</organism>
<reference evidence="1 2" key="1">
    <citation type="submission" date="2019-08" db="EMBL/GenBank/DDBJ databases">
        <title>Whole genome of Aphis craccivora.</title>
        <authorList>
            <person name="Voronova N.V."/>
            <person name="Shulinski R.S."/>
            <person name="Bandarenka Y.V."/>
            <person name="Zhorov D.G."/>
            <person name="Warner D."/>
        </authorList>
    </citation>
    <scope>NUCLEOTIDE SEQUENCE [LARGE SCALE GENOMIC DNA]</scope>
    <source>
        <strain evidence="1">180601</strain>
        <tissue evidence="1">Whole Body</tissue>
    </source>
</reference>
<keyword evidence="2" id="KW-1185">Reference proteome</keyword>
<evidence type="ECO:0000313" key="2">
    <source>
        <dbReference type="Proteomes" id="UP000478052"/>
    </source>
</evidence>
<accession>A0A6G0Z3Y1</accession>
<evidence type="ECO:0008006" key="3">
    <source>
        <dbReference type="Google" id="ProtNLM"/>
    </source>
</evidence>
<dbReference type="OrthoDB" id="10320785at2759"/>
<evidence type="ECO:0000313" key="1">
    <source>
        <dbReference type="EMBL" id="KAF0765210.1"/>
    </source>
</evidence>
<protein>
    <recommendedName>
        <fullName evidence="3">RNase H domain-containing protein</fullName>
    </recommendedName>
</protein>
<dbReference type="Proteomes" id="UP000478052">
    <property type="component" value="Unassembled WGS sequence"/>
</dbReference>
<dbReference type="AlphaFoldDB" id="A0A6G0Z3Y1"/>
<proteinExistence type="predicted"/>
<gene>
    <name evidence="1" type="ORF">FWK35_00013081</name>
</gene>
<comment type="caution">
    <text evidence="1">The sequence shown here is derived from an EMBL/GenBank/DDBJ whole genome shotgun (WGS) entry which is preliminary data.</text>
</comment>